<proteinExistence type="predicted"/>
<dbReference type="InterPro" id="IPR011990">
    <property type="entry name" value="TPR-like_helical_dom_sf"/>
</dbReference>
<dbReference type="PRINTS" id="PR00364">
    <property type="entry name" value="DISEASERSIST"/>
</dbReference>
<reference evidence="2 3" key="1">
    <citation type="submission" date="2020-02" db="EMBL/GenBank/DDBJ databases">
        <authorList>
            <person name="Zheng R.K."/>
            <person name="Sun C.M."/>
        </authorList>
    </citation>
    <scope>NUCLEOTIDE SEQUENCE [LARGE SCALE GENOMIC DNA]</scope>
    <source>
        <strain evidence="3">rifampicinis</strain>
    </source>
</reference>
<dbReference type="InterPro" id="IPR027417">
    <property type="entry name" value="P-loop_NTPase"/>
</dbReference>
<evidence type="ECO:0000313" key="3">
    <source>
        <dbReference type="Proteomes" id="UP000594468"/>
    </source>
</evidence>
<dbReference type="SMART" id="SM00028">
    <property type="entry name" value="TPR"/>
    <property type="match status" value="9"/>
</dbReference>
<dbReference type="PANTHER" id="PTHR10098">
    <property type="entry name" value="RAPSYN-RELATED"/>
    <property type="match status" value="1"/>
</dbReference>
<dbReference type="KEGG" id="pmet:G4Y79_15235"/>
<dbReference type="SUPFAM" id="SSF48452">
    <property type="entry name" value="TPR-like"/>
    <property type="match status" value="2"/>
</dbReference>
<protein>
    <submittedName>
        <fullName evidence="2">Tetratricopeptide repeat protein</fullName>
    </submittedName>
</protein>
<accession>A0A7S8E624</accession>
<dbReference type="Pfam" id="PF13424">
    <property type="entry name" value="TPR_12"/>
    <property type="match status" value="4"/>
</dbReference>
<dbReference type="EMBL" id="CP062983">
    <property type="protein sequence ID" value="QPC81056.1"/>
    <property type="molecule type" value="Genomic_DNA"/>
</dbReference>
<evidence type="ECO:0000313" key="2">
    <source>
        <dbReference type="EMBL" id="QPC81056.1"/>
    </source>
</evidence>
<dbReference type="AlphaFoldDB" id="A0A7S8E624"/>
<dbReference type="Gene3D" id="3.40.50.300">
    <property type="entry name" value="P-loop containing nucleotide triphosphate hydrolases"/>
    <property type="match status" value="1"/>
</dbReference>
<dbReference type="PANTHER" id="PTHR10098:SF106">
    <property type="entry name" value="TETRATRICOPEPTIDE REPEAT PROTEIN 28-LIKE PROTEIN"/>
    <property type="match status" value="1"/>
</dbReference>
<dbReference type="SUPFAM" id="SSF52540">
    <property type="entry name" value="P-loop containing nucleoside triphosphate hydrolases"/>
    <property type="match status" value="1"/>
</dbReference>
<dbReference type="Proteomes" id="UP000594468">
    <property type="component" value="Chromosome"/>
</dbReference>
<sequence length="942" mass="107025">MITIFGREAEKRRLAQMLSRYSGGVLGYYGMSGLGKSTVLDLFEQRISEMKFTPYVARLDFADVSLHDVLAAFVYLLVQLESTGATRKRKRGLFRRYSDSPLKNVAQALAPTLNIKQILKINVDNHSVAQHIYNIANVQPGINQAQLNEAMGKFKVGITKLPCTPPFPGKIQGNFIRPLVVVLADTLEQAPDSVLSWLKQLASPMFEEYLLLIAAGQEKIDGLLETSMDRVEDDAIRDILRNRFRIVEGEKLDAVCRIARGNPRCAVLAGELLTQDESIKLDALLPSDINDHLVADYLVKHILNRLPNSSTEKHLLTYGCVLRHWETTEQLRTVLFAVPQVRNIMGQGADIRAALNRLREHSFLDSGHPHPTLRDLLLHDLKQDEHSIFLALHHAASEYYKNHHKYADAIYHLIAIEEWQAVFNLWNALIKLENAPALEQCLKELSARSIPSEFAFIGQVALIESGLILQHDALLMPLLSLVQSELSDDRKHIVNTLTQRALEMDFIPDELRFQLVVITTTELEEQAQALIELADVKLWQERYTESESDFRQAYELYQELGDRLGQANALRSLGEVKGLQNRYVESESNYSQAYDLHRELGDRLGQAHALSGLGEMKRLRGRYTESESDLSRAYELHQELGDRYGQAHALRGLGEVKQSQGRYVESESDLSRAYELYQELGDRHGQADALRGLGEVKRLRGRYTESESDLSRAYELYQELGDRHGQAHALRGLGEVKLLPGRYVESESDYSQAYDLYRELGDRHGQAHALRGLGEVKQSQGRYVESESDYSQAYELYRELGDRHGQAHALRGLGEVKRLQNHYVESESDYSQSYKLYRERGHRHGQANALIGLGEVKQSQGRYVESESDYSQAYELYRELDNCLGQALSCWLLGLLAADREDIASLEKRIKNLETLALQVNTDLRDEVVYMLRDLQSRHSAL</sequence>
<feature type="coiled-coil region" evidence="1">
    <location>
        <begin position="896"/>
        <end position="923"/>
    </location>
</feature>
<dbReference type="Gene3D" id="1.25.40.10">
    <property type="entry name" value="Tetratricopeptide repeat domain"/>
    <property type="match status" value="2"/>
</dbReference>
<name>A0A7S8E624_9CHLR</name>
<keyword evidence="1" id="KW-0175">Coiled coil</keyword>
<gene>
    <name evidence="2" type="ORF">G4Y79_15235</name>
</gene>
<evidence type="ECO:0000256" key="1">
    <source>
        <dbReference type="SAM" id="Coils"/>
    </source>
</evidence>
<dbReference type="RefSeq" id="WP_195169129.1">
    <property type="nucleotide sequence ID" value="NZ_CP062983.1"/>
</dbReference>
<dbReference type="InterPro" id="IPR019734">
    <property type="entry name" value="TPR_rpt"/>
</dbReference>
<organism evidence="2 3">
    <name type="scientific">Phototrophicus methaneseepsis</name>
    <dbReference type="NCBI Taxonomy" id="2710758"/>
    <lineage>
        <taxon>Bacteria</taxon>
        <taxon>Bacillati</taxon>
        <taxon>Chloroflexota</taxon>
        <taxon>Candidatus Thermofontia</taxon>
        <taxon>Phototrophicales</taxon>
        <taxon>Phototrophicaceae</taxon>
        <taxon>Phototrophicus</taxon>
    </lineage>
</organism>
<keyword evidence="3" id="KW-1185">Reference proteome</keyword>